<dbReference type="Proteomes" id="UP000177622">
    <property type="component" value="Unassembled WGS sequence"/>
</dbReference>
<dbReference type="InterPro" id="IPR050117">
    <property type="entry name" value="MAPK"/>
</dbReference>
<dbReference type="GeneID" id="34578693"/>
<dbReference type="EC" id="2.7.11.24" evidence="2"/>
<evidence type="ECO:0000313" key="10">
    <source>
        <dbReference type="EMBL" id="OGE50565.1"/>
    </source>
</evidence>
<evidence type="ECO:0000256" key="7">
    <source>
        <dbReference type="ARBA" id="ARBA00022840"/>
    </source>
</evidence>
<accession>A0A1F5LBK5</accession>
<keyword evidence="7" id="KW-0067">ATP-binding</keyword>
<dbReference type="OrthoDB" id="192887at2759"/>
<protein>
    <recommendedName>
        <fullName evidence="2">mitogen-activated protein kinase</fullName>
        <ecNumber evidence="2">2.7.11.24</ecNumber>
    </recommendedName>
</protein>
<name>A0A1F5LBK5_PENAI</name>
<evidence type="ECO:0000313" key="11">
    <source>
        <dbReference type="Proteomes" id="UP000177622"/>
    </source>
</evidence>
<dbReference type="Gene3D" id="1.10.510.10">
    <property type="entry name" value="Transferase(Phosphotransferase) domain 1"/>
    <property type="match status" value="1"/>
</dbReference>
<dbReference type="STRING" id="1835702.A0A1F5LBK5"/>
<dbReference type="InterPro" id="IPR008271">
    <property type="entry name" value="Ser/Thr_kinase_AS"/>
</dbReference>
<evidence type="ECO:0000256" key="8">
    <source>
        <dbReference type="ARBA" id="ARBA00061056"/>
    </source>
</evidence>
<dbReference type="AlphaFoldDB" id="A0A1F5LBK5"/>
<dbReference type="PROSITE" id="PS01351">
    <property type="entry name" value="MAPK"/>
    <property type="match status" value="1"/>
</dbReference>
<evidence type="ECO:0000256" key="2">
    <source>
        <dbReference type="ARBA" id="ARBA00012411"/>
    </source>
</evidence>
<dbReference type="PROSITE" id="PS00108">
    <property type="entry name" value="PROTEIN_KINASE_ST"/>
    <property type="match status" value="1"/>
</dbReference>
<feature type="domain" description="Protein kinase" evidence="9">
    <location>
        <begin position="1"/>
        <end position="300"/>
    </location>
</feature>
<gene>
    <name evidence="10" type="ORF">PENARI_c016G01233</name>
</gene>
<comment type="cofactor">
    <cofactor evidence="1">
        <name>Mg(2+)</name>
        <dbReference type="ChEBI" id="CHEBI:18420"/>
    </cofactor>
</comment>
<evidence type="ECO:0000256" key="1">
    <source>
        <dbReference type="ARBA" id="ARBA00001946"/>
    </source>
</evidence>
<dbReference type="PROSITE" id="PS50011">
    <property type="entry name" value="PROTEIN_KINASE_DOM"/>
    <property type="match status" value="1"/>
</dbReference>
<dbReference type="SMART" id="SM00220">
    <property type="entry name" value="S_TKc"/>
    <property type="match status" value="1"/>
</dbReference>
<dbReference type="EMBL" id="LXJU01000016">
    <property type="protein sequence ID" value="OGE50565.1"/>
    <property type="molecule type" value="Genomic_DNA"/>
</dbReference>
<reference evidence="10 11" key="1">
    <citation type="journal article" date="2016" name="Sci. Rep.">
        <title>Penicillium arizonense, a new, genome sequenced fungal species, reveals a high chemical diversity in secreted metabolites.</title>
        <authorList>
            <person name="Grijseels S."/>
            <person name="Nielsen J.C."/>
            <person name="Randelovic M."/>
            <person name="Nielsen J."/>
            <person name="Nielsen K.F."/>
            <person name="Workman M."/>
            <person name="Frisvad J.C."/>
        </authorList>
    </citation>
    <scope>NUCLEOTIDE SEQUENCE [LARGE SCALE GENOMIC DNA]</scope>
    <source>
        <strain evidence="10 11">CBS 141311</strain>
    </source>
</reference>
<sequence>MAQFVRNTVAGGNFETPDSSSWDQIRQQYVAVKKIPEPFRTPSTTQYILREIKLLKHLQHENIVRPLDLFISPTEDIYLVTDFMQTDLRTVMNTKPISHEFVQFFLYQIMRGLKYVHSAGVIHRDLKPENILINEDCDLKICDFGLTRVQELQMTSYVSTGYYRAPEVMLTWQRYGEQIDIWSAGCIFAEMLLGKPLFAERGHVEQFCAITELLGTPDEGFLARIASKSTLNLIRSFPQRQARGVSSVFSDVDPKGTFDVRASGWTICLQIAALDLLERMLVFDPYCRISASIALTAPYLVSYHDPTDEPVAKDTFDETFDGCYCSHDSWKQKLYAEVLEYHKQSEAQESVRKWAQSVSKAQN</sequence>
<evidence type="ECO:0000259" key="9">
    <source>
        <dbReference type="PROSITE" id="PS50011"/>
    </source>
</evidence>
<dbReference type="Pfam" id="PF00069">
    <property type="entry name" value="Pkinase"/>
    <property type="match status" value="1"/>
</dbReference>
<keyword evidence="4" id="KW-0808">Transferase</keyword>
<dbReference type="GO" id="GO:0004707">
    <property type="term" value="F:MAP kinase activity"/>
    <property type="evidence" value="ECO:0007669"/>
    <property type="project" value="UniProtKB-EC"/>
</dbReference>
<evidence type="ECO:0000256" key="6">
    <source>
        <dbReference type="ARBA" id="ARBA00022777"/>
    </source>
</evidence>
<dbReference type="RefSeq" id="XP_022486012.1">
    <property type="nucleotide sequence ID" value="XM_022633959.1"/>
</dbReference>
<evidence type="ECO:0000256" key="5">
    <source>
        <dbReference type="ARBA" id="ARBA00022741"/>
    </source>
</evidence>
<evidence type="ECO:0000256" key="3">
    <source>
        <dbReference type="ARBA" id="ARBA00022527"/>
    </source>
</evidence>
<keyword evidence="5" id="KW-0547">Nucleotide-binding</keyword>
<dbReference type="Gene3D" id="3.30.200.20">
    <property type="entry name" value="Phosphorylase Kinase, domain 1"/>
    <property type="match status" value="1"/>
</dbReference>
<dbReference type="SUPFAM" id="SSF56112">
    <property type="entry name" value="Protein kinase-like (PK-like)"/>
    <property type="match status" value="1"/>
</dbReference>
<dbReference type="PANTHER" id="PTHR24055">
    <property type="entry name" value="MITOGEN-ACTIVATED PROTEIN KINASE"/>
    <property type="match status" value="1"/>
</dbReference>
<dbReference type="GO" id="GO:0005524">
    <property type="term" value="F:ATP binding"/>
    <property type="evidence" value="ECO:0007669"/>
    <property type="project" value="UniProtKB-KW"/>
</dbReference>
<dbReference type="InterPro" id="IPR000719">
    <property type="entry name" value="Prot_kinase_dom"/>
</dbReference>
<dbReference type="InterPro" id="IPR011009">
    <property type="entry name" value="Kinase-like_dom_sf"/>
</dbReference>
<proteinExistence type="inferred from homology"/>
<comment type="similarity">
    <text evidence="8">Belongs to the protein kinase superfamily. Ser/Thr protein kinase family. MAP kinase subfamily.</text>
</comment>
<comment type="caution">
    <text evidence="10">The sequence shown here is derived from an EMBL/GenBank/DDBJ whole genome shotgun (WGS) entry which is preliminary data.</text>
</comment>
<keyword evidence="3" id="KW-0723">Serine/threonine-protein kinase</keyword>
<keyword evidence="6" id="KW-0418">Kinase</keyword>
<keyword evidence="11" id="KW-1185">Reference proteome</keyword>
<dbReference type="FunFam" id="1.10.510.10:FF:000049">
    <property type="entry name" value="Mitogen-activated protein kinase"/>
    <property type="match status" value="1"/>
</dbReference>
<organism evidence="10 11">
    <name type="scientific">Penicillium arizonense</name>
    <dbReference type="NCBI Taxonomy" id="1835702"/>
    <lineage>
        <taxon>Eukaryota</taxon>
        <taxon>Fungi</taxon>
        <taxon>Dikarya</taxon>
        <taxon>Ascomycota</taxon>
        <taxon>Pezizomycotina</taxon>
        <taxon>Eurotiomycetes</taxon>
        <taxon>Eurotiomycetidae</taxon>
        <taxon>Eurotiales</taxon>
        <taxon>Aspergillaceae</taxon>
        <taxon>Penicillium</taxon>
    </lineage>
</organism>
<dbReference type="InterPro" id="IPR003527">
    <property type="entry name" value="MAP_kinase_CS"/>
</dbReference>
<evidence type="ECO:0000256" key="4">
    <source>
        <dbReference type="ARBA" id="ARBA00022679"/>
    </source>
</evidence>